<dbReference type="RefSeq" id="WP_381515135.1">
    <property type="nucleotide sequence ID" value="NZ_JBHUEL010000010.1"/>
</dbReference>
<proteinExistence type="predicted"/>
<feature type="region of interest" description="Disordered" evidence="1">
    <location>
        <begin position="177"/>
        <end position="199"/>
    </location>
</feature>
<dbReference type="Pfam" id="PF03544">
    <property type="entry name" value="TonB_C"/>
    <property type="match status" value="1"/>
</dbReference>
<dbReference type="Gene3D" id="3.30.1150.10">
    <property type="match status" value="1"/>
</dbReference>
<organism evidence="3 4">
    <name type="scientific">Sphingorhabdus buctiana</name>
    <dbReference type="NCBI Taxonomy" id="1508805"/>
    <lineage>
        <taxon>Bacteria</taxon>
        <taxon>Pseudomonadati</taxon>
        <taxon>Pseudomonadota</taxon>
        <taxon>Alphaproteobacteria</taxon>
        <taxon>Sphingomonadales</taxon>
        <taxon>Sphingomonadaceae</taxon>
        <taxon>Sphingorhabdus</taxon>
    </lineage>
</organism>
<comment type="caution">
    <text evidence="3">The sequence shown here is derived from an EMBL/GenBank/DDBJ whole genome shotgun (WGS) entry which is preliminary data.</text>
</comment>
<reference evidence="4" key="1">
    <citation type="journal article" date="2019" name="Int. J. Syst. Evol. Microbiol.">
        <title>The Global Catalogue of Microorganisms (GCM) 10K type strain sequencing project: providing services to taxonomists for standard genome sequencing and annotation.</title>
        <authorList>
            <consortium name="The Broad Institute Genomics Platform"/>
            <consortium name="The Broad Institute Genome Sequencing Center for Infectious Disease"/>
            <person name="Wu L."/>
            <person name="Ma J."/>
        </authorList>
    </citation>
    <scope>NUCLEOTIDE SEQUENCE [LARGE SCALE GENOMIC DNA]</scope>
    <source>
        <strain evidence="4">CGMCC 1.12449</strain>
    </source>
</reference>
<gene>
    <name evidence="3" type="ORF">ACFSAG_12110</name>
</gene>
<name>A0ABW4MEW5_9SPHN</name>
<evidence type="ECO:0000256" key="1">
    <source>
        <dbReference type="SAM" id="MobiDB-lite"/>
    </source>
</evidence>
<keyword evidence="4" id="KW-1185">Reference proteome</keyword>
<feature type="domain" description="TonB C-terminal" evidence="2">
    <location>
        <begin position="131"/>
        <end position="197"/>
    </location>
</feature>
<dbReference type="InterPro" id="IPR037682">
    <property type="entry name" value="TonB_C"/>
</dbReference>
<accession>A0ABW4MEW5</accession>
<evidence type="ECO:0000313" key="4">
    <source>
        <dbReference type="Proteomes" id="UP001597215"/>
    </source>
</evidence>
<sequence length="199" mass="21084">MQATTPALDYAAEQCVSYNRATSDSFNLVNNCDAPIEIALCAEAESGACTQPQNFVRHIVTARGQLPNTFRSLQILNVFACKSPAVVQLGQGGLAGCDPTGLANLPILLASSLKNAASIITASDYPAGVAAEGNTRFEMRVGADGKPQNCFITVSSGKDALDKATCNAFMKRARFTPAKDSSGRATDGRYRGNVTWKER</sequence>
<feature type="compositionally biased region" description="Basic and acidic residues" evidence="1">
    <location>
        <begin position="186"/>
        <end position="199"/>
    </location>
</feature>
<dbReference type="SUPFAM" id="SSF74653">
    <property type="entry name" value="TolA/TonB C-terminal domain"/>
    <property type="match status" value="1"/>
</dbReference>
<evidence type="ECO:0000313" key="3">
    <source>
        <dbReference type="EMBL" id="MFD1767583.1"/>
    </source>
</evidence>
<evidence type="ECO:0000259" key="2">
    <source>
        <dbReference type="Pfam" id="PF03544"/>
    </source>
</evidence>
<dbReference type="EMBL" id="JBHUEL010000010">
    <property type="protein sequence ID" value="MFD1767583.1"/>
    <property type="molecule type" value="Genomic_DNA"/>
</dbReference>
<protein>
    <submittedName>
        <fullName evidence="3">Energy transducer TonB</fullName>
    </submittedName>
</protein>
<dbReference type="Proteomes" id="UP001597215">
    <property type="component" value="Unassembled WGS sequence"/>
</dbReference>